<dbReference type="SFLD" id="SFLDG01065">
    <property type="entry name" value="anaerobic_coproporphyrinogen-I"/>
    <property type="match status" value="1"/>
</dbReference>
<dbReference type="InParanoid" id="A0A317ZK99"/>
<name>A0A317ZK99_9BACT</name>
<dbReference type="RefSeq" id="WP_110130694.1">
    <property type="nucleotide sequence ID" value="NZ_QHJQ01000004.1"/>
</dbReference>
<dbReference type="GO" id="GO:0004109">
    <property type="term" value="F:coproporphyrinogen oxidase activity"/>
    <property type="evidence" value="ECO:0007669"/>
    <property type="project" value="InterPro"/>
</dbReference>
<evidence type="ECO:0000256" key="4">
    <source>
        <dbReference type="ARBA" id="ARBA00022617"/>
    </source>
</evidence>
<dbReference type="GO" id="GO:0046872">
    <property type="term" value="F:metal ion binding"/>
    <property type="evidence" value="ECO:0007669"/>
    <property type="project" value="UniProtKB-UniRule"/>
</dbReference>
<dbReference type="InterPro" id="IPR034505">
    <property type="entry name" value="Coproporphyrinogen-III_oxidase"/>
</dbReference>
<dbReference type="SMART" id="SM00729">
    <property type="entry name" value="Elp3"/>
    <property type="match status" value="1"/>
</dbReference>
<evidence type="ECO:0000256" key="10">
    <source>
        <dbReference type="RuleBase" id="RU364116"/>
    </source>
</evidence>
<proteinExistence type="inferred from homology"/>
<dbReference type="Proteomes" id="UP000247099">
    <property type="component" value="Unassembled WGS sequence"/>
</dbReference>
<dbReference type="GO" id="GO:0005737">
    <property type="term" value="C:cytoplasm"/>
    <property type="evidence" value="ECO:0007669"/>
    <property type="project" value="UniProtKB-SubCell"/>
</dbReference>
<keyword evidence="8 10" id="KW-0411">Iron-sulfur</keyword>
<keyword evidence="6 10" id="KW-0479">Metal-binding</keyword>
<keyword evidence="13" id="KW-1185">Reference proteome</keyword>
<accession>A0A317ZK99</accession>
<evidence type="ECO:0000256" key="2">
    <source>
        <dbReference type="ARBA" id="ARBA00006100"/>
    </source>
</evidence>
<keyword evidence="9 10" id="KW-0143">Chaperone</keyword>
<dbReference type="PANTHER" id="PTHR13932:SF5">
    <property type="entry name" value="RADICAL S-ADENOSYL METHIONINE DOMAIN-CONTAINING PROTEIN 1, MITOCHONDRIAL"/>
    <property type="match status" value="1"/>
</dbReference>
<evidence type="ECO:0000256" key="8">
    <source>
        <dbReference type="ARBA" id="ARBA00023014"/>
    </source>
</evidence>
<dbReference type="SFLD" id="SFLDF00562">
    <property type="entry name" value="HemN-like__clustered_with_heat"/>
    <property type="match status" value="1"/>
</dbReference>
<comment type="similarity">
    <text evidence="2">Belongs to the anaerobic coproporphyrinogen-III oxidase family. HemW subfamily.</text>
</comment>
<dbReference type="GO" id="GO:0006779">
    <property type="term" value="P:porphyrin-containing compound biosynthetic process"/>
    <property type="evidence" value="ECO:0007669"/>
    <property type="project" value="InterPro"/>
</dbReference>
<keyword evidence="4 10" id="KW-0349">Heme</keyword>
<organism evidence="12 13">
    <name type="scientific">Coraliomargarita sinensis</name>
    <dbReference type="NCBI Taxonomy" id="2174842"/>
    <lineage>
        <taxon>Bacteria</taxon>
        <taxon>Pseudomonadati</taxon>
        <taxon>Verrucomicrobiota</taxon>
        <taxon>Opitutia</taxon>
        <taxon>Puniceicoccales</taxon>
        <taxon>Coraliomargaritaceae</taxon>
        <taxon>Coraliomargarita</taxon>
    </lineage>
</organism>
<reference evidence="12 13" key="1">
    <citation type="submission" date="2018-05" db="EMBL/GenBank/DDBJ databases">
        <title>Coraliomargarita sinensis sp. nov., isolated from a marine solar saltern.</title>
        <authorList>
            <person name="Zhou L.Y."/>
        </authorList>
    </citation>
    <scope>NUCLEOTIDE SEQUENCE [LARGE SCALE GENOMIC DNA]</scope>
    <source>
        <strain evidence="12 13">WN38</strain>
    </source>
</reference>
<evidence type="ECO:0000313" key="12">
    <source>
        <dbReference type="EMBL" id="PXA04239.1"/>
    </source>
</evidence>
<dbReference type="CDD" id="cd01335">
    <property type="entry name" value="Radical_SAM"/>
    <property type="match status" value="1"/>
</dbReference>
<dbReference type="InterPro" id="IPR013785">
    <property type="entry name" value="Aldolase_TIM"/>
</dbReference>
<dbReference type="EMBL" id="QHJQ01000004">
    <property type="protein sequence ID" value="PXA04239.1"/>
    <property type="molecule type" value="Genomic_DNA"/>
</dbReference>
<dbReference type="GO" id="GO:0051539">
    <property type="term" value="F:4 iron, 4 sulfur cluster binding"/>
    <property type="evidence" value="ECO:0007669"/>
    <property type="project" value="UniProtKB-UniRule"/>
</dbReference>
<dbReference type="InterPro" id="IPR058240">
    <property type="entry name" value="rSAM_sf"/>
</dbReference>
<dbReference type="PANTHER" id="PTHR13932">
    <property type="entry name" value="COPROPORPHYRINIGEN III OXIDASE"/>
    <property type="match status" value="1"/>
</dbReference>
<dbReference type="InterPro" id="IPR007197">
    <property type="entry name" value="rSAM"/>
</dbReference>
<dbReference type="FunCoup" id="A0A317ZK99">
    <property type="interactions" value="495"/>
</dbReference>
<comment type="function">
    <text evidence="10">Probably acts as a heme chaperone, transferring heme to an unknown acceptor. Binds one molecule of heme per monomer, possibly covalently. Binds 1 [4Fe-4S] cluster. The cluster is coordinated with 3 cysteines and an exchangeable S-adenosyl-L-methionine.</text>
</comment>
<comment type="subcellular location">
    <subcellularLocation>
        <location evidence="10">Cytoplasm</location>
    </subcellularLocation>
</comment>
<gene>
    <name evidence="12" type="ORF">DDZ13_06785</name>
</gene>
<dbReference type="Gene3D" id="3.20.20.70">
    <property type="entry name" value="Aldolase class I"/>
    <property type="match status" value="1"/>
</dbReference>
<dbReference type="SFLD" id="SFLDG01082">
    <property type="entry name" value="B12-binding_domain_containing"/>
    <property type="match status" value="1"/>
</dbReference>
<evidence type="ECO:0000256" key="3">
    <source>
        <dbReference type="ARBA" id="ARBA00017228"/>
    </source>
</evidence>
<protein>
    <recommendedName>
        <fullName evidence="3 10">Heme chaperone HemW</fullName>
    </recommendedName>
</protein>
<dbReference type="Pfam" id="PF04055">
    <property type="entry name" value="Radical_SAM"/>
    <property type="match status" value="1"/>
</dbReference>
<dbReference type="SFLD" id="SFLDS00029">
    <property type="entry name" value="Radical_SAM"/>
    <property type="match status" value="1"/>
</dbReference>
<sequence>MSNNSTSLGLYCHVPFCASTCDFCAFYQEKPRRGDLDRYLDAMNLEFALLPKDRAVETVFWGGGTPGLLAAKDLERLGRNMLDRLVQPPVEWSIEMAPSTVKADKLAVLKDMGVTRISMGVQSFHPGLLDSLGRLHNPKQIYKAWELIQEAGFPQTNLDLIFAIPNQSLEQWEQDINKAADLGPNHISTYCLTFEEDTALYVKLAKGQIRIDEEREVRFYENGWQQLESLGYQQYEISNFARPGSACLHNLNTWRMQEWIGCGPSSASQYEGERYQRPANLDHWINGMLSGDPLKEEKLILDDRILFTDSVVFGLRMDEGIHLEKLSGRFPGAGNMEKLHCLVDRLVREKLLYKEAANYRLSGKGKLLADAIGSEVIEAMDAT</sequence>
<evidence type="ECO:0000259" key="11">
    <source>
        <dbReference type="PROSITE" id="PS51918"/>
    </source>
</evidence>
<dbReference type="PROSITE" id="PS51918">
    <property type="entry name" value="RADICAL_SAM"/>
    <property type="match status" value="1"/>
</dbReference>
<feature type="domain" description="Radical SAM core" evidence="11">
    <location>
        <begin position="2"/>
        <end position="233"/>
    </location>
</feature>
<evidence type="ECO:0000256" key="1">
    <source>
        <dbReference type="ARBA" id="ARBA00001966"/>
    </source>
</evidence>
<dbReference type="NCBIfam" id="TIGR00539">
    <property type="entry name" value="hemN_rel"/>
    <property type="match status" value="1"/>
</dbReference>
<comment type="caution">
    <text evidence="12">The sequence shown here is derived from an EMBL/GenBank/DDBJ whole genome shotgun (WGS) entry which is preliminary data.</text>
</comment>
<keyword evidence="5 10" id="KW-0949">S-adenosyl-L-methionine</keyword>
<dbReference type="OrthoDB" id="9808022at2"/>
<keyword evidence="7 10" id="KW-0408">Iron</keyword>
<evidence type="ECO:0000256" key="5">
    <source>
        <dbReference type="ARBA" id="ARBA00022691"/>
    </source>
</evidence>
<dbReference type="InterPro" id="IPR006638">
    <property type="entry name" value="Elp3/MiaA/NifB-like_rSAM"/>
</dbReference>
<evidence type="ECO:0000256" key="7">
    <source>
        <dbReference type="ARBA" id="ARBA00023004"/>
    </source>
</evidence>
<evidence type="ECO:0000313" key="13">
    <source>
        <dbReference type="Proteomes" id="UP000247099"/>
    </source>
</evidence>
<comment type="cofactor">
    <cofactor evidence="1">
        <name>[4Fe-4S] cluster</name>
        <dbReference type="ChEBI" id="CHEBI:49883"/>
    </cofactor>
</comment>
<dbReference type="InterPro" id="IPR004559">
    <property type="entry name" value="HemW-like"/>
</dbReference>
<evidence type="ECO:0000256" key="9">
    <source>
        <dbReference type="ARBA" id="ARBA00023186"/>
    </source>
</evidence>
<evidence type="ECO:0000256" key="6">
    <source>
        <dbReference type="ARBA" id="ARBA00022723"/>
    </source>
</evidence>
<keyword evidence="10" id="KW-0963">Cytoplasm</keyword>
<dbReference type="SUPFAM" id="SSF102114">
    <property type="entry name" value="Radical SAM enzymes"/>
    <property type="match status" value="1"/>
</dbReference>
<dbReference type="AlphaFoldDB" id="A0A317ZK99"/>
<keyword evidence="10" id="KW-0004">4Fe-4S</keyword>